<evidence type="ECO:0000256" key="5">
    <source>
        <dbReference type="ARBA" id="ARBA00023242"/>
    </source>
</evidence>
<dbReference type="Proteomes" id="UP001161247">
    <property type="component" value="Chromosome 9"/>
</dbReference>
<dbReference type="EMBL" id="OX459126">
    <property type="protein sequence ID" value="CAI9117466.1"/>
    <property type="molecule type" value="Genomic_DNA"/>
</dbReference>
<feature type="region of interest" description="Disordered" evidence="6">
    <location>
        <begin position="1"/>
        <end position="34"/>
    </location>
</feature>
<keyword evidence="3" id="KW-0238">DNA-binding</keyword>
<dbReference type="InterPro" id="IPR015300">
    <property type="entry name" value="DNA-bd_pseudobarrel_sf"/>
</dbReference>
<dbReference type="PANTHER" id="PTHR31391">
    <property type="entry name" value="B3 DOMAIN-CONTAINING PROTEIN OS11G0197600-RELATED"/>
    <property type="match status" value="1"/>
</dbReference>
<dbReference type="Gene3D" id="2.40.330.10">
    <property type="entry name" value="DNA-binding pseudobarrel domain"/>
    <property type="match status" value="1"/>
</dbReference>
<dbReference type="SMART" id="SM01019">
    <property type="entry name" value="B3"/>
    <property type="match status" value="1"/>
</dbReference>
<dbReference type="InterPro" id="IPR044837">
    <property type="entry name" value="REM16-like"/>
</dbReference>
<evidence type="ECO:0000256" key="2">
    <source>
        <dbReference type="ARBA" id="ARBA00023015"/>
    </source>
</evidence>
<dbReference type="GO" id="GO:0005634">
    <property type="term" value="C:nucleus"/>
    <property type="evidence" value="ECO:0007669"/>
    <property type="project" value="UniProtKB-SubCell"/>
</dbReference>
<keyword evidence="9" id="KW-1185">Reference proteome</keyword>
<dbReference type="AlphaFoldDB" id="A0AAV1ED05"/>
<dbReference type="InterPro" id="IPR003340">
    <property type="entry name" value="B3_DNA-bd"/>
</dbReference>
<dbReference type="SUPFAM" id="SSF101936">
    <property type="entry name" value="DNA-binding pseudobarrel domain"/>
    <property type="match status" value="1"/>
</dbReference>
<feature type="compositionally biased region" description="Acidic residues" evidence="6">
    <location>
        <begin position="15"/>
        <end position="34"/>
    </location>
</feature>
<evidence type="ECO:0000259" key="7">
    <source>
        <dbReference type="SMART" id="SM01019"/>
    </source>
</evidence>
<evidence type="ECO:0000256" key="4">
    <source>
        <dbReference type="ARBA" id="ARBA00023163"/>
    </source>
</evidence>
<dbReference type="PANTHER" id="PTHR31391:SF101">
    <property type="entry name" value="B3 DOMAIN-CONTAINING PROTEIN OS01G0234100"/>
    <property type="match status" value="1"/>
</dbReference>
<keyword evidence="2" id="KW-0805">Transcription regulation</keyword>
<organism evidence="8 9">
    <name type="scientific">Oldenlandia corymbosa var. corymbosa</name>
    <dbReference type="NCBI Taxonomy" id="529605"/>
    <lineage>
        <taxon>Eukaryota</taxon>
        <taxon>Viridiplantae</taxon>
        <taxon>Streptophyta</taxon>
        <taxon>Embryophyta</taxon>
        <taxon>Tracheophyta</taxon>
        <taxon>Spermatophyta</taxon>
        <taxon>Magnoliopsida</taxon>
        <taxon>eudicotyledons</taxon>
        <taxon>Gunneridae</taxon>
        <taxon>Pentapetalae</taxon>
        <taxon>asterids</taxon>
        <taxon>lamiids</taxon>
        <taxon>Gentianales</taxon>
        <taxon>Rubiaceae</taxon>
        <taxon>Rubioideae</taxon>
        <taxon>Spermacoceae</taxon>
        <taxon>Hedyotis-Oldenlandia complex</taxon>
        <taxon>Oldenlandia</taxon>
    </lineage>
</organism>
<keyword evidence="5" id="KW-0539">Nucleus</keyword>
<proteinExistence type="predicted"/>
<evidence type="ECO:0000256" key="1">
    <source>
        <dbReference type="ARBA" id="ARBA00004123"/>
    </source>
</evidence>
<protein>
    <submittedName>
        <fullName evidence="8">OLC1v1018864C1</fullName>
    </submittedName>
</protein>
<feature type="compositionally biased region" description="Basic and acidic residues" evidence="6">
    <location>
        <begin position="1"/>
        <end position="14"/>
    </location>
</feature>
<name>A0AAV1ED05_OLDCO</name>
<evidence type="ECO:0000313" key="8">
    <source>
        <dbReference type="EMBL" id="CAI9117466.1"/>
    </source>
</evidence>
<dbReference type="Pfam" id="PF02362">
    <property type="entry name" value="B3"/>
    <property type="match status" value="1"/>
</dbReference>
<evidence type="ECO:0000313" key="9">
    <source>
        <dbReference type="Proteomes" id="UP001161247"/>
    </source>
</evidence>
<evidence type="ECO:0000256" key="6">
    <source>
        <dbReference type="SAM" id="MobiDB-lite"/>
    </source>
</evidence>
<reference evidence="8" key="1">
    <citation type="submission" date="2023-03" db="EMBL/GenBank/DDBJ databases">
        <authorList>
            <person name="Julca I."/>
        </authorList>
    </citation>
    <scope>NUCLEOTIDE SEQUENCE</scope>
</reference>
<gene>
    <name evidence="8" type="ORF">OLC1_LOCUS23522</name>
</gene>
<keyword evidence="4" id="KW-0804">Transcription</keyword>
<feature type="domain" description="TF-B3" evidence="7">
    <location>
        <begin position="107"/>
        <end position="198"/>
    </location>
</feature>
<evidence type="ECO:0000256" key="3">
    <source>
        <dbReference type="ARBA" id="ARBA00023125"/>
    </source>
</evidence>
<accession>A0AAV1ED05</accession>
<sequence>MGRESYMRKVKEKAVEEEDYQQEDEFEPTPDPEDQMTLHHYMASRGTLIHSSLCSEAIPKKPLRSRRLSRKQGKLRIAAGSNFEVPSSVMDRAQEFRSSLDARFPSIIKAMLRSHVTWGFWLGLPAAFCKMYMPDHDEICILEDEDGEKFETKYLVGKMGLSGGCRGFAIAHNLSEGDAVIYHLVETCKFKVFIVRATNVGEMDADRALSPFKVGWKFG</sequence>
<dbReference type="GO" id="GO:0003677">
    <property type="term" value="F:DNA binding"/>
    <property type="evidence" value="ECO:0007669"/>
    <property type="project" value="UniProtKB-KW"/>
</dbReference>
<comment type="subcellular location">
    <subcellularLocation>
        <location evidence="1">Nucleus</location>
    </subcellularLocation>
</comment>
<dbReference type="CDD" id="cd10017">
    <property type="entry name" value="B3_DNA"/>
    <property type="match status" value="1"/>
</dbReference>